<dbReference type="OMA" id="RSPWLWE"/>
<dbReference type="OrthoDB" id="40579at2759"/>
<protein>
    <recommendedName>
        <fullName evidence="13">C6 transcription factor RegA</fullName>
    </recommendedName>
</protein>
<dbReference type="Gene3D" id="4.10.240.10">
    <property type="entry name" value="Zn(2)-C6 fungal-type DNA-binding domain"/>
    <property type="match status" value="1"/>
</dbReference>
<evidence type="ECO:0000313" key="12">
    <source>
        <dbReference type="Proteomes" id="UP000011761"/>
    </source>
</evidence>
<dbReference type="Pfam" id="PF00096">
    <property type="entry name" value="zf-C2H2"/>
    <property type="match status" value="2"/>
</dbReference>
<feature type="domain" description="C2H2-type" evidence="10">
    <location>
        <begin position="55"/>
        <end position="82"/>
    </location>
</feature>
<dbReference type="AlphaFoldDB" id="M2NJG7"/>
<evidence type="ECO:0000256" key="6">
    <source>
        <dbReference type="ARBA" id="ARBA00023242"/>
    </source>
</evidence>
<reference evidence="11 12" key="1">
    <citation type="journal article" date="2012" name="PLoS Pathog.">
        <title>Diverse lifestyles and strategies of plant pathogenesis encoded in the genomes of eighteen Dothideomycetes fungi.</title>
        <authorList>
            <person name="Ohm R.A."/>
            <person name="Feau N."/>
            <person name="Henrissat B."/>
            <person name="Schoch C.L."/>
            <person name="Horwitz B.A."/>
            <person name="Barry K.W."/>
            <person name="Condon B.J."/>
            <person name="Copeland A.C."/>
            <person name="Dhillon B."/>
            <person name="Glaser F."/>
            <person name="Hesse C.N."/>
            <person name="Kosti I."/>
            <person name="LaButti K."/>
            <person name="Lindquist E.A."/>
            <person name="Lucas S."/>
            <person name="Salamov A.A."/>
            <person name="Bradshaw R.E."/>
            <person name="Ciuffetti L."/>
            <person name="Hamelin R.C."/>
            <person name="Kema G.H.J."/>
            <person name="Lawrence C."/>
            <person name="Scott J.A."/>
            <person name="Spatafora J.W."/>
            <person name="Turgeon B.G."/>
            <person name="de Wit P.J.G.M."/>
            <person name="Zhong S."/>
            <person name="Goodwin S.B."/>
            <person name="Grigoriev I.V."/>
        </authorList>
    </citation>
    <scope>NUCLEOTIDE SEQUENCE [LARGE SCALE GENOMIC DNA]</scope>
    <source>
        <strain evidence="11 12">UAMH 10762</strain>
    </source>
</reference>
<dbReference type="SUPFAM" id="SSF57701">
    <property type="entry name" value="Zn2/Cys6 DNA-binding domain"/>
    <property type="match status" value="1"/>
</dbReference>
<evidence type="ECO:0000256" key="7">
    <source>
        <dbReference type="PROSITE-ProRule" id="PRU00042"/>
    </source>
</evidence>
<dbReference type="CDD" id="cd00067">
    <property type="entry name" value="GAL4"/>
    <property type="match status" value="1"/>
</dbReference>
<keyword evidence="5" id="KW-0804">Transcription</keyword>
<dbReference type="FunFam" id="3.30.160.60:FF:002343">
    <property type="entry name" value="Zinc finger protein 33A"/>
    <property type="match status" value="1"/>
</dbReference>
<dbReference type="InterPro" id="IPR007219">
    <property type="entry name" value="XnlR_reg_dom"/>
</dbReference>
<evidence type="ECO:0000259" key="10">
    <source>
        <dbReference type="PROSITE" id="PS50157"/>
    </source>
</evidence>
<evidence type="ECO:0000256" key="8">
    <source>
        <dbReference type="SAM" id="MobiDB-lite"/>
    </source>
</evidence>
<dbReference type="InterPro" id="IPR036864">
    <property type="entry name" value="Zn2-C6_fun-type_DNA-bd_sf"/>
</dbReference>
<dbReference type="PANTHER" id="PTHR47660">
    <property type="entry name" value="TRANSCRIPTION FACTOR WITH C2H2 AND ZN(2)-CYS(6) DNA BINDING DOMAIN (EUROFUNG)-RELATED-RELATED"/>
    <property type="match status" value="1"/>
</dbReference>
<dbReference type="PROSITE" id="PS00028">
    <property type="entry name" value="ZINC_FINGER_C2H2_1"/>
    <property type="match status" value="2"/>
</dbReference>
<evidence type="ECO:0008006" key="13">
    <source>
        <dbReference type="Google" id="ProtNLM"/>
    </source>
</evidence>
<keyword evidence="4" id="KW-0805">Transcription regulation</keyword>
<dbReference type="PROSITE" id="PS50157">
    <property type="entry name" value="ZINC_FINGER_C2H2_2"/>
    <property type="match status" value="2"/>
</dbReference>
<feature type="region of interest" description="Disordered" evidence="8">
    <location>
        <begin position="145"/>
        <end position="166"/>
    </location>
</feature>
<dbReference type="RefSeq" id="XP_007673207.1">
    <property type="nucleotide sequence ID" value="XM_007675017.1"/>
</dbReference>
<feature type="region of interest" description="Disordered" evidence="8">
    <location>
        <begin position="809"/>
        <end position="834"/>
    </location>
</feature>
<dbReference type="Proteomes" id="UP000011761">
    <property type="component" value="Unassembled WGS sequence"/>
</dbReference>
<dbReference type="HOGENOM" id="CLU_003487_0_1_1"/>
<dbReference type="Pfam" id="PF00172">
    <property type="entry name" value="Zn_clus"/>
    <property type="match status" value="1"/>
</dbReference>
<sequence length="911" mass="101828">MAGAAQTGLMRALSASDGESGAADARHQCYICSRTYERQDHLSRHLRSHENERSYRCPDCGKGFNRADLLNRHRAAHTKNAGEVLRRRTGRACLACIRAKTKCDEQRPCKRCKTRGTPCEESENRKHSVFQTGLGAAMEQAPPLAESPDYTETRVGSSGLTDQSSQQPISSAAFALGDSGVSDVFSGAGQCTTPRSSAAHFEDASLLLGLNASNTGGTTLAQYDGEPNDLLPVEAGATGLPFSDFFEQIMMPDMDLSQHHPTIFPPDVSHFTSDLNFDVLDYDFSFLAHGLTRPPTPQGLEGEEYSSTGSGKHTVHSDAHLRSEAFRRNPWSWNDWIPERNSHVFADQGTLDVHHERVNTTHQLTSPESVRLHHCELTNPARDRMIRVVTQVAQSRLAISSFPSLELLEDLIDIYLLQDSSAADSYIHSASFAPMKTRTELLLAIVAAGARFIALKEVWRMGLVFQEVVRLGLAELLESDNTATRELQVLQALLLILDIGVWSGFRRKTEIAISFLGPPVTMMTWSKLLMRFGYLDIVPCAHDTDLELQEKWQAWAEREAKKRLVLHTFLHDSQVSMVNMKNPLISPAQLMMPLPACRELWLAPNAHAWRHAYLRLKPTTQAELPTMMDFFGDNKILEHFDEVVDKPLCLLAACHGLGHEVWQYRCQERLLANRQSHSRRDRWLDHKRTQRDLSDDLSALHAYCDVQTNGMSEIMLTIDMLMMSLHVDLEDIQTFSGKLGEDEARRVYPKLLAWSQDTESRTAVWHAGQVFRLARKLEKTRLRDFSAVALYHSTLTLWVYGMVTSNTARKNGVKTPADTQPRTTHADDINNSNTLIDTDDERAAKTFVLLGKGVPGIQDSVHSFVPLANPKGLMLTAEAVLKGNFHDSRNGLPPLVENLAKLMNELANLSG</sequence>
<evidence type="ECO:0000259" key="9">
    <source>
        <dbReference type="PROSITE" id="PS50048"/>
    </source>
</evidence>
<evidence type="ECO:0000256" key="4">
    <source>
        <dbReference type="ARBA" id="ARBA00023015"/>
    </source>
</evidence>
<dbReference type="KEGG" id="bcom:BAUCODRAFT_340532"/>
<feature type="compositionally biased region" description="Polar residues" evidence="8">
    <location>
        <begin position="817"/>
        <end position="834"/>
    </location>
</feature>
<dbReference type="PROSITE" id="PS50048">
    <property type="entry name" value="ZN2_CY6_FUNGAL_2"/>
    <property type="match status" value="1"/>
</dbReference>
<dbReference type="Pfam" id="PF04082">
    <property type="entry name" value="Fungal_trans"/>
    <property type="match status" value="1"/>
</dbReference>
<gene>
    <name evidence="11" type="ORF">BAUCODRAFT_340532</name>
</gene>
<dbReference type="InterPro" id="IPR036236">
    <property type="entry name" value="Znf_C2H2_sf"/>
</dbReference>
<evidence type="ECO:0000256" key="3">
    <source>
        <dbReference type="ARBA" id="ARBA00022833"/>
    </source>
</evidence>
<accession>M2NJG7</accession>
<keyword evidence="3" id="KW-0862">Zinc</keyword>
<dbReference type="eggNOG" id="KOG1721">
    <property type="taxonomic scope" value="Eukaryota"/>
</dbReference>
<dbReference type="GO" id="GO:0006351">
    <property type="term" value="P:DNA-templated transcription"/>
    <property type="evidence" value="ECO:0007669"/>
    <property type="project" value="InterPro"/>
</dbReference>
<organism evidence="11 12">
    <name type="scientific">Baudoinia panamericana (strain UAMH 10762)</name>
    <name type="common">Angels' share fungus</name>
    <name type="synonym">Baudoinia compniacensis (strain UAMH 10762)</name>
    <dbReference type="NCBI Taxonomy" id="717646"/>
    <lineage>
        <taxon>Eukaryota</taxon>
        <taxon>Fungi</taxon>
        <taxon>Dikarya</taxon>
        <taxon>Ascomycota</taxon>
        <taxon>Pezizomycotina</taxon>
        <taxon>Dothideomycetes</taxon>
        <taxon>Dothideomycetidae</taxon>
        <taxon>Mycosphaerellales</taxon>
        <taxon>Teratosphaeriaceae</taxon>
        <taxon>Baudoinia</taxon>
    </lineage>
</organism>
<evidence type="ECO:0000256" key="2">
    <source>
        <dbReference type="ARBA" id="ARBA00022771"/>
    </source>
</evidence>
<feature type="region of interest" description="Disordered" evidence="8">
    <location>
        <begin position="295"/>
        <end position="318"/>
    </location>
</feature>
<dbReference type="EMBL" id="KB445551">
    <property type="protein sequence ID" value="EMC99529.1"/>
    <property type="molecule type" value="Genomic_DNA"/>
</dbReference>
<dbReference type="InterPro" id="IPR013087">
    <property type="entry name" value="Znf_C2H2_type"/>
</dbReference>
<keyword evidence="12" id="KW-1185">Reference proteome</keyword>
<dbReference type="InterPro" id="IPR001138">
    <property type="entry name" value="Zn2Cys6_DnaBD"/>
</dbReference>
<feature type="compositionally biased region" description="Polar residues" evidence="8">
    <location>
        <begin position="154"/>
        <end position="166"/>
    </location>
</feature>
<dbReference type="SUPFAM" id="SSF57667">
    <property type="entry name" value="beta-beta-alpha zinc fingers"/>
    <property type="match status" value="1"/>
</dbReference>
<keyword evidence="6" id="KW-0539">Nucleus</keyword>
<name>M2NJG7_BAUPA</name>
<dbReference type="PANTHER" id="PTHR47660:SF2">
    <property type="entry name" value="TRANSCRIPTION FACTOR WITH C2H2 AND ZN(2)-CYS(6) DNA BINDING DOMAIN (EUROFUNG)"/>
    <property type="match status" value="1"/>
</dbReference>
<dbReference type="SMART" id="SM00355">
    <property type="entry name" value="ZnF_C2H2"/>
    <property type="match status" value="2"/>
</dbReference>
<dbReference type="SMART" id="SM00066">
    <property type="entry name" value="GAL4"/>
    <property type="match status" value="1"/>
</dbReference>
<evidence type="ECO:0000313" key="11">
    <source>
        <dbReference type="EMBL" id="EMC99529.1"/>
    </source>
</evidence>
<dbReference type="GO" id="GO:0008270">
    <property type="term" value="F:zinc ion binding"/>
    <property type="evidence" value="ECO:0007669"/>
    <property type="project" value="UniProtKB-KW"/>
</dbReference>
<feature type="domain" description="Zn(2)-C6 fungal-type" evidence="9">
    <location>
        <begin position="92"/>
        <end position="119"/>
    </location>
</feature>
<keyword evidence="2 7" id="KW-0863">Zinc-finger</keyword>
<evidence type="ECO:0000256" key="5">
    <source>
        <dbReference type="ARBA" id="ARBA00023163"/>
    </source>
</evidence>
<keyword evidence="1" id="KW-0479">Metal-binding</keyword>
<dbReference type="GeneID" id="19112311"/>
<dbReference type="Gene3D" id="3.30.160.60">
    <property type="entry name" value="Classic Zinc Finger"/>
    <property type="match status" value="2"/>
</dbReference>
<proteinExistence type="predicted"/>
<evidence type="ECO:0000256" key="1">
    <source>
        <dbReference type="ARBA" id="ARBA00022723"/>
    </source>
</evidence>
<feature type="domain" description="C2H2-type" evidence="10">
    <location>
        <begin position="27"/>
        <end position="54"/>
    </location>
</feature>
<dbReference type="CDD" id="cd12148">
    <property type="entry name" value="fungal_TF_MHR"/>
    <property type="match status" value="1"/>
</dbReference>
<dbReference type="GO" id="GO:0000981">
    <property type="term" value="F:DNA-binding transcription factor activity, RNA polymerase II-specific"/>
    <property type="evidence" value="ECO:0007669"/>
    <property type="project" value="InterPro"/>
</dbReference>
<dbReference type="GO" id="GO:0003677">
    <property type="term" value="F:DNA binding"/>
    <property type="evidence" value="ECO:0007669"/>
    <property type="project" value="InterPro"/>
</dbReference>